<reference evidence="2 3" key="1">
    <citation type="journal article" date="2021" name="Plant Biotechnol. J.">
        <title>Multi-omics assisted identification of the key and species-specific regulatory components of drought-tolerant mechanisms in Gossypium stocksii.</title>
        <authorList>
            <person name="Yu D."/>
            <person name="Ke L."/>
            <person name="Zhang D."/>
            <person name="Wu Y."/>
            <person name="Sun Y."/>
            <person name="Mei J."/>
            <person name="Sun J."/>
            <person name="Sun Y."/>
        </authorList>
    </citation>
    <scope>NUCLEOTIDE SEQUENCE [LARGE SCALE GENOMIC DNA]</scope>
    <source>
        <strain evidence="3">cv. E1</strain>
        <tissue evidence="2">Leaf</tissue>
    </source>
</reference>
<keyword evidence="3" id="KW-1185">Reference proteome</keyword>
<evidence type="ECO:0000256" key="1">
    <source>
        <dbReference type="SAM" id="MobiDB-lite"/>
    </source>
</evidence>
<gene>
    <name evidence="2" type="ORF">J1N35_023959</name>
</gene>
<organism evidence="2 3">
    <name type="scientific">Gossypium stocksii</name>
    <dbReference type="NCBI Taxonomy" id="47602"/>
    <lineage>
        <taxon>Eukaryota</taxon>
        <taxon>Viridiplantae</taxon>
        <taxon>Streptophyta</taxon>
        <taxon>Embryophyta</taxon>
        <taxon>Tracheophyta</taxon>
        <taxon>Spermatophyta</taxon>
        <taxon>Magnoliopsida</taxon>
        <taxon>eudicotyledons</taxon>
        <taxon>Gunneridae</taxon>
        <taxon>Pentapetalae</taxon>
        <taxon>rosids</taxon>
        <taxon>malvids</taxon>
        <taxon>Malvales</taxon>
        <taxon>Malvaceae</taxon>
        <taxon>Malvoideae</taxon>
        <taxon>Gossypium</taxon>
    </lineage>
</organism>
<evidence type="ECO:0000313" key="3">
    <source>
        <dbReference type="Proteomes" id="UP000828251"/>
    </source>
</evidence>
<dbReference type="EMBL" id="JAIQCV010000007">
    <property type="protein sequence ID" value="KAH1084198.1"/>
    <property type="molecule type" value="Genomic_DNA"/>
</dbReference>
<proteinExistence type="predicted"/>
<feature type="compositionally biased region" description="Polar residues" evidence="1">
    <location>
        <begin position="1"/>
        <end position="10"/>
    </location>
</feature>
<evidence type="ECO:0000313" key="2">
    <source>
        <dbReference type="EMBL" id="KAH1084198.1"/>
    </source>
</evidence>
<comment type="caution">
    <text evidence="2">The sequence shown here is derived from an EMBL/GenBank/DDBJ whole genome shotgun (WGS) entry which is preliminary data.</text>
</comment>
<dbReference type="Proteomes" id="UP000828251">
    <property type="component" value="Unassembled WGS sequence"/>
</dbReference>
<feature type="region of interest" description="Disordered" evidence="1">
    <location>
        <begin position="1"/>
        <end position="27"/>
    </location>
</feature>
<name>A0A9D3VJL9_9ROSI</name>
<dbReference type="AlphaFoldDB" id="A0A9D3VJL9"/>
<feature type="region of interest" description="Disordered" evidence="1">
    <location>
        <begin position="83"/>
        <end position="102"/>
    </location>
</feature>
<protein>
    <submittedName>
        <fullName evidence="2">Uncharacterized protein</fullName>
    </submittedName>
</protein>
<sequence length="102" mass="10866">MADIPTTNKSTVEEEPMLGPGHRGLLSPSWCKLGIPTTVNASERVSTPNQKGFGATRSTSTIEAKWQQCSALHSGSSLARAFKTKAEETGDIPKPSKKGEPQ</sequence>
<accession>A0A9D3VJL9</accession>